<dbReference type="EMBL" id="JAOTPV010000008">
    <property type="protein sequence ID" value="KAJ4479287.1"/>
    <property type="molecule type" value="Genomic_DNA"/>
</dbReference>
<feature type="region of interest" description="Disordered" evidence="1">
    <location>
        <begin position="327"/>
        <end position="493"/>
    </location>
</feature>
<reference evidence="2" key="1">
    <citation type="submission" date="2022-08" db="EMBL/GenBank/DDBJ databases">
        <title>A Global Phylogenomic Analysis of the Shiitake Genus Lentinula.</title>
        <authorList>
            <consortium name="DOE Joint Genome Institute"/>
            <person name="Sierra-Patev S."/>
            <person name="Min B."/>
            <person name="Naranjo-Ortiz M."/>
            <person name="Looney B."/>
            <person name="Konkel Z."/>
            <person name="Slot J.C."/>
            <person name="Sakamoto Y."/>
            <person name="Steenwyk J.L."/>
            <person name="Rokas A."/>
            <person name="Carro J."/>
            <person name="Camarero S."/>
            <person name="Ferreira P."/>
            <person name="Molpeceres G."/>
            <person name="Ruiz-Duenas F.J."/>
            <person name="Serrano A."/>
            <person name="Henrissat B."/>
            <person name="Drula E."/>
            <person name="Hughes K.W."/>
            <person name="Mata J.L."/>
            <person name="Ishikawa N.K."/>
            <person name="Vargas-Isla R."/>
            <person name="Ushijima S."/>
            <person name="Smith C.A."/>
            <person name="Ahrendt S."/>
            <person name="Andreopoulos W."/>
            <person name="He G."/>
            <person name="Labutti K."/>
            <person name="Lipzen A."/>
            <person name="Ng V."/>
            <person name="Riley R."/>
            <person name="Sandor L."/>
            <person name="Barry K."/>
            <person name="Martinez A.T."/>
            <person name="Xiao Y."/>
            <person name="Gibbons J.G."/>
            <person name="Terashima K."/>
            <person name="Grigoriev I.V."/>
            <person name="Hibbett D.S."/>
        </authorList>
    </citation>
    <scope>NUCLEOTIDE SEQUENCE</scope>
    <source>
        <strain evidence="2">JLM2183</strain>
    </source>
</reference>
<accession>A0A9W8ZXI8</accession>
<dbReference type="Proteomes" id="UP001150266">
    <property type="component" value="Unassembled WGS sequence"/>
</dbReference>
<feature type="compositionally biased region" description="Low complexity" evidence="1">
    <location>
        <begin position="475"/>
        <end position="491"/>
    </location>
</feature>
<sequence>MASPVNEASSAGVIQKNSPTQAESDNSARSRTVMAMLSGFANECMTEWGFYPGMAQDMEALKVENAALRTENTTLRTEGAALKQNHALMQADIEKLWQDNEVLDRTLKNLGPERDFFKDRAERYHVLLAQSPENLPAVCHNLQQEVERLRRQHAALLSTTERLVNDGLAIGVLVKSEPSSDDSSLNVHYKRLQIDTTQARVSLSNIPQQGNGISTIQAHQMSPVHQQQPVFIRSQTQQPSSISTIHRQSTSSVHIPSQITSQPQFVAHRIPNNRPEAMSPVDQRRHSVSSISPFVHERPVAGPLNPVQLLQSQYNVNAHIHPQAGICAPSHSQLPSRSQPSSSPFTTSLHSSRITIPSQRSASSPHPLSPYPLSQVMMSQSQSASLETSSSRSSIVQSHPALHSSQHLQGHMIPPSRSAPLEHQSSRSTIPQCHSVPPNGQPPQVQMIPQSSSAPPENQSLRSSIPQNHSPPTKSQASSSTPNTPTASISPVSINSYPQSATVMGPPSAVVHSTPAISRSFNGLPVSVPVCELQMVDKKPIQGPAPPTPPRSEKSLSPEQEHYTTLPSPILIREPLKRASMDEGVPASSSKRMRLDTGDVMSAPVQSIMPASPATVVPQSTEPMARDVTKDLTVPNPQPAGEPAKARTLDPTEKDEVTTVQAETTSILLPLVPAVPYVEIMRDNAPLEAHNSTPIAGPSGSAIPAVGRNQDVDDAESEEGDEELSEKEALEEVLKSEHSKNICNLCRARRDRYPDKYTDAIFDPDTPTSVLVGHFITTHPAVWKELRPSDLAAAPANTAS</sequence>
<dbReference type="AlphaFoldDB" id="A0A9W8ZXI8"/>
<dbReference type="EMBL" id="JAOTPV010000031">
    <property type="protein sequence ID" value="KAJ4469666.1"/>
    <property type="molecule type" value="Genomic_DNA"/>
</dbReference>
<evidence type="ECO:0000313" key="3">
    <source>
        <dbReference type="EMBL" id="KAJ4479287.1"/>
    </source>
</evidence>
<feature type="compositionally biased region" description="Low complexity" evidence="1">
    <location>
        <begin position="361"/>
        <end position="394"/>
    </location>
</feature>
<proteinExistence type="predicted"/>
<name>A0A9W8ZXI8_9AGAR</name>
<feature type="compositionally biased region" description="Low complexity" evidence="1">
    <location>
        <begin position="329"/>
        <end position="352"/>
    </location>
</feature>
<feature type="compositionally biased region" description="Acidic residues" evidence="1">
    <location>
        <begin position="712"/>
        <end position="725"/>
    </location>
</feature>
<organism evidence="2 4">
    <name type="scientific">Lentinula aciculospora</name>
    <dbReference type="NCBI Taxonomy" id="153920"/>
    <lineage>
        <taxon>Eukaryota</taxon>
        <taxon>Fungi</taxon>
        <taxon>Dikarya</taxon>
        <taxon>Basidiomycota</taxon>
        <taxon>Agaricomycotina</taxon>
        <taxon>Agaricomycetes</taxon>
        <taxon>Agaricomycetidae</taxon>
        <taxon>Agaricales</taxon>
        <taxon>Marasmiineae</taxon>
        <taxon>Omphalotaceae</taxon>
        <taxon>Lentinula</taxon>
    </lineage>
</organism>
<protein>
    <submittedName>
        <fullName evidence="2">Uncharacterized protein</fullName>
    </submittedName>
</protein>
<evidence type="ECO:0000256" key="1">
    <source>
        <dbReference type="SAM" id="MobiDB-lite"/>
    </source>
</evidence>
<feature type="region of interest" description="Disordered" evidence="1">
    <location>
        <begin position="1"/>
        <end position="29"/>
    </location>
</feature>
<feature type="compositionally biased region" description="Polar residues" evidence="1">
    <location>
        <begin position="15"/>
        <end position="29"/>
    </location>
</feature>
<feature type="region of interest" description="Disordered" evidence="1">
    <location>
        <begin position="689"/>
        <end position="728"/>
    </location>
</feature>
<keyword evidence="4" id="KW-1185">Reference proteome</keyword>
<evidence type="ECO:0000313" key="4">
    <source>
        <dbReference type="Proteomes" id="UP001150266"/>
    </source>
</evidence>
<gene>
    <name evidence="3" type="ORF">J3R30DRAFT_2742099</name>
    <name evidence="2" type="ORF">J3R30DRAFT_3713514</name>
</gene>
<feature type="compositionally biased region" description="Polar residues" evidence="1">
    <location>
        <begin position="442"/>
        <end position="474"/>
    </location>
</feature>
<comment type="caution">
    <text evidence="2">The sequence shown here is derived from an EMBL/GenBank/DDBJ whole genome shotgun (WGS) entry which is preliminary data.</text>
</comment>
<feature type="compositionally biased region" description="Basic and acidic residues" evidence="1">
    <location>
        <begin position="551"/>
        <end position="562"/>
    </location>
</feature>
<feature type="region of interest" description="Disordered" evidence="1">
    <location>
        <begin position="632"/>
        <end position="653"/>
    </location>
</feature>
<dbReference type="OrthoDB" id="3263403at2759"/>
<evidence type="ECO:0000313" key="2">
    <source>
        <dbReference type="EMBL" id="KAJ4469666.1"/>
    </source>
</evidence>
<feature type="compositionally biased region" description="Basic and acidic residues" evidence="1">
    <location>
        <begin position="644"/>
        <end position="653"/>
    </location>
</feature>
<feature type="region of interest" description="Disordered" evidence="1">
    <location>
        <begin position="539"/>
        <end position="594"/>
    </location>
</feature>